<dbReference type="AlphaFoldDB" id="A0A8S9T9N5"/>
<reference evidence="2" key="2">
    <citation type="submission" date="2019-11" db="EMBL/GenBank/DDBJ databases">
        <title>Improved Assembly of Tolypothrix boutellei genome.</title>
        <authorList>
            <person name="Sarangi A.N."/>
            <person name="Mukherjee M."/>
            <person name="Ghosh S."/>
            <person name="Singh D."/>
            <person name="Das A."/>
            <person name="Kant S."/>
            <person name="Prusty A."/>
            <person name="Tripathy S."/>
        </authorList>
    </citation>
    <scope>NUCLEOTIDE SEQUENCE</scope>
    <source>
        <strain evidence="2">VB521301</strain>
    </source>
</reference>
<dbReference type="RefSeq" id="WP_153021441.1">
    <property type="nucleotide sequence ID" value="NZ_JHEG04000001.1"/>
</dbReference>
<keyword evidence="1" id="KW-0472">Membrane</keyword>
<keyword evidence="1" id="KW-1133">Transmembrane helix</keyword>
<comment type="caution">
    <text evidence="2">The sequence shown here is derived from an EMBL/GenBank/DDBJ whole genome shotgun (WGS) entry which is preliminary data.</text>
</comment>
<gene>
    <name evidence="2" type="ORF">DA73_0400029645</name>
</gene>
<keyword evidence="1" id="KW-0812">Transmembrane</keyword>
<keyword evidence="3" id="KW-1185">Reference proteome</keyword>
<proteinExistence type="predicted"/>
<evidence type="ECO:0000313" key="3">
    <source>
        <dbReference type="Proteomes" id="UP000029738"/>
    </source>
</evidence>
<organism evidence="2 3">
    <name type="scientific">Tolypothrix bouteillei VB521301</name>
    <dbReference type="NCBI Taxonomy" id="1479485"/>
    <lineage>
        <taxon>Bacteria</taxon>
        <taxon>Bacillati</taxon>
        <taxon>Cyanobacteriota</taxon>
        <taxon>Cyanophyceae</taxon>
        <taxon>Nostocales</taxon>
        <taxon>Tolypothrichaceae</taxon>
        <taxon>Tolypothrix</taxon>
    </lineage>
</organism>
<evidence type="ECO:0000256" key="1">
    <source>
        <dbReference type="SAM" id="Phobius"/>
    </source>
</evidence>
<evidence type="ECO:0000313" key="2">
    <source>
        <dbReference type="EMBL" id="KAF3889180.1"/>
    </source>
</evidence>
<feature type="transmembrane region" description="Helical" evidence="1">
    <location>
        <begin position="27"/>
        <end position="48"/>
    </location>
</feature>
<accession>A0A8S9T9N5</accession>
<sequence>MIIFTLRLRKKNKINEKPYASSTQTKFFVHLVLLILDVFALVVLVDVIGGGQIPVLR</sequence>
<name>A0A8S9T9N5_9CYAN</name>
<dbReference type="EMBL" id="JHEG04000001">
    <property type="protein sequence ID" value="KAF3889180.1"/>
    <property type="molecule type" value="Genomic_DNA"/>
</dbReference>
<protein>
    <submittedName>
        <fullName evidence="2">Uncharacterized protein</fullName>
    </submittedName>
</protein>
<reference evidence="2" key="1">
    <citation type="journal article" date="2015" name="Genome Announc.">
        <title>Draft Genome Sequence of Tolypothrix boutellei Strain VB521301.</title>
        <authorList>
            <person name="Chandrababunaidu M.M."/>
            <person name="Singh D."/>
            <person name="Sen D."/>
            <person name="Bhan S."/>
            <person name="Das S."/>
            <person name="Gupta A."/>
            <person name="Adhikary S.P."/>
            <person name="Tripathy S."/>
        </authorList>
    </citation>
    <scope>NUCLEOTIDE SEQUENCE</scope>
    <source>
        <strain evidence="2">VB521301</strain>
    </source>
</reference>
<dbReference type="Proteomes" id="UP000029738">
    <property type="component" value="Unassembled WGS sequence"/>
</dbReference>